<evidence type="ECO:0000256" key="4">
    <source>
        <dbReference type="ARBA" id="ARBA00022679"/>
    </source>
</evidence>
<dbReference type="PROSITE" id="PS51094">
    <property type="entry name" value="PTS_EIIA_TYPE_2"/>
    <property type="match status" value="1"/>
</dbReference>
<evidence type="ECO:0000256" key="1">
    <source>
        <dbReference type="ARBA" id="ARBA00004496"/>
    </source>
</evidence>
<dbReference type="PANTHER" id="PTHR36203">
    <property type="entry name" value="ASCORBATE-SPECIFIC PTS SYSTEM EIIA COMPONENT"/>
    <property type="match status" value="1"/>
</dbReference>
<dbReference type="Proteomes" id="UP001230005">
    <property type="component" value="Unassembled WGS sequence"/>
</dbReference>
<evidence type="ECO:0000313" key="9">
    <source>
        <dbReference type="Proteomes" id="UP001230005"/>
    </source>
</evidence>
<keyword evidence="3" id="KW-0963">Cytoplasm</keyword>
<dbReference type="PANTHER" id="PTHR36203:SF5">
    <property type="entry name" value="PTS SYSTEM, EIIA COMPONENT"/>
    <property type="match status" value="1"/>
</dbReference>
<comment type="subcellular location">
    <subcellularLocation>
        <location evidence="1">Cytoplasm</location>
    </subcellularLocation>
</comment>
<feature type="domain" description="PTS EIIA type-2" evidence="7">
    <location>
        <begin position="2"/>
        <end position="145"/>
    </location>
</feature>
<dbReference type="Gene3D" id="3.40.930.10">
    <property type="entry name" value="Mannitol-specific EII, Chain A"/>
    <property type="match status" value="1"/>
</dbReference>
<dbReference type="InterPro" id="IPR051351">
    <property type="entry name" value="Ascorbate-PTS_EIIA_comp"/>
</dbReference>
<evidence type="ECO:0000256" key="2">
    <source>
        <dbReference type="ARBA" id="ARBA00022448"/>
    </source>
</evidence>
<evidence type="ECO:0000259" key="7">
    <source>
        <dbReference type="PROSITE" id="PS51094"/>
    </source>
</evidence>
<evidence type="ECO:0000256" key="3">
    <source>
        <dbReference type="ARBA" id="ARBA00022490"/>
    </source>
</evidence>
<gene>
    <name evidence="8" type="ORF">J2S74_000158</name>
</gene>
<dbReference type="RefSeq" id="WP_307320602.1">
    <property type="nucleotide sequence ID" value="NZ_JAUSUG010000001.1"/>
</dbReference>
<keyword evidence="4" id="KW-0808">Transferase</keyword>
<evidence type="ECO:0000256" key="6">
    <source>
        <dbReference type="ARBA" id="ARBA00022777"/>
    </source>
</evidence>
<dbReference type="SUPFAM" id="SSF55804">
    <property type="entry name" value="Phoshotransferase/anion transport protein"/>
    <property type="match status" value="1"/>
</dbReference>
<evidence type="ECO:0000313" key="8">
    <source>
        <dbReference type="EMBL" id="MDQ0252786.1"/>
    </source>
</evidence>
<dbReference type="CDD" id="cd00211">
    <property type="entry name" value="PTS_IIA_fru"/>
    <property type="match status" value="1"/>
</dbReference>
<evidence type="ECO:0000256" key="5">
    <source>
        <dbReference type="ARBA" id="ARBA00022683"/>
    </source>
</evidence>
<comment type="caution">
    <text evidence="8">The sequence shown here is derived from an EMBL/GenBank/DDBJ whole genome shotgun (WGS) entry which is preliminary data.</text>
</comment>
<sequence length="146" mass="16007">MKFLEESLVALDIEVSQPEEAIREAGKLLLNLELIEQQYIEAMVASFQKNGPYFVLAPKIALPHARPEDGVAEAAVSLIRLNEPVRFGHASNDPVQLVFALAASSSEEHLQVLQKLMQLLGDENNVSKLLSAKSYQEINQLIGGNG</sequence>
<protein>
    <submittedName>
        <fullName evidence="8">PTS system mannitol-specific IIA component/PTS system ascorbate-specific IIA component</fullName>
    </submittedName>
</protein>
<dbReference type="EMBL" id="JAUSUG010000001">
    <property type="protein sequence ID" value="MDQ0252786.1"/>
    <property type="molecule type" value="Genomic_DNA"/>
</dbReference>
<keyword evidence="9" id="KW-1185">Reference proteome</keyword>
<accession>A0ABT9ZNH7</accession>
<reference evidence="8 9" key="1">
    <citation type="submission" date="2023-07" db="EMBL/GenBank/DDBJ databases">
        <title>Genomic Encyclopedia of Type Strains, Phase IV (KMG-IV): sequencing the most valuable type-strain genomes for metagenomic binning, comparative biology and taxonomic classification.</title>
        <authorList>
            <person name="Goeker M."/>
        </authorList>
    </citation>
    <scope>NUCLEOTIDE SEQUENCE [LARGE SCALE GENOMIC DNA]</scope>
    <source>
        <strain evidence="8 9">DSM 9768</strain>
    </source>
</reference>
<proteinExistence type="predicted"/>
<keyword evidence="2" id="KW-0813">Transport</keyword>
<dbReference type="InterPro" id="IPR016152">
    <property type="entry name" value="PTrfase/Anion_transptr"/>
</dbReference>
<keyword evidence="5" id="KW-0598">Phosphotransferase system</keyword>
<name>A0ABT9ZNH7_9BACI</name>
<keyword evidence="6" id="KW-0418">Kinase</keyword>
<dbReference type="Pfam" id="PF00359">
    <property type="entry name" value="PTS_EIIA_2"/>
    <property type="match status" value="1"/>
</dbReference>
<dbReference type="InterPro" id="IPR002178">
    <property type="entry name" value="PTS_EIIA_type-2_dom"/>
</dbReference>
<organism evidence="8 9">
    <name type="scientific">Evansella vedderi</name>
    <dbReference type="NCBI Taxonomy" id="38282"/>
    <lineage>
        <taxon>Bacteria</taxon>
        <taxon>Bacillati</taxon>
        <taxon>Bacillota</taxon>
        <taxon>Bacilli</taxon>
        <taxon>Bacillales</taxon>
        <taxon>Bacillaceae</taxon>
        <taxon>Evansella</taxon>
    </lineage>
</organism>